<evidence type="ECO:0000313" key="1">
    <source>
        <dbReference type="EMBL" id="KAJ7531975.1"/>
    </source>
</evidence>
<keyword evidence="2" id="KW-1185">Reference proteome</keyword>
<name>A0ACC2BQF7_DIPCM</name>
<protein>
    <submittedName>
        <fullName evidence="1">Uncharacterized protein</fullName>
    </submittedName>
</protein>
<dbReference type="Proteomes" id="UP001162992">
    <property type="component" value="Chromosome 14"/>
</dbReference>
<accession>A0ACC2BQF7</accession>
<gene>
    <name evidence="1" type="ORF">O6H91_14G067300</name>
</gene>
<reference evidence="2" key="1">
    <citation type="journal article" date="2024" name="Proc. Natl. Acad. Sci. U.S.A.">
        <title>Extraordinary preservation of gene collinearity over three hundred million years revealed in homosporous lycophytes.</title>
        <authorList>
            <person name="Li C."/>
            <person name="Wickell D."/>
            <person name="Kuo L.Y."/>
            <person name="Chen X."/>
            <person name="Nie B."/>
            <person name="Liao X."/>
            <person name="Peng D."/>
            <person name="Ji J."/>
            <person name="Jenkins J."/>
            <person name="Williams M."/>
            <person name="Shu S."/>
            <person name="Plott C."/>
            <person name="Barry K."/>
            <person name="Rajasekar S."/>
            <person name="Grimwood J."/>
            <person name="Han X."/>
            <person name="Sun S."/>
            <person name="Hou Z."/>
            <person name="He W."/>
            <person name="Dai G."/>
            <person name="Sun C."/>
            <person name="Schmutz J."/>
            <person name="Leebens-Mack J.H."/>
            <person name="Li F.W."/>
            <person name="Wang L."/>
        </authorList>
    </citation>
    <scope>NUCLEOTIDE SEQUENCE [LARGE SCALE GENOMIC DNA]</scope>
    <source>
        <strain evidence="2">cv. PW_Plant_1</strain>
    </source>
</reference>
<proteinExistence type="predicted"/>
<dbReference type="EMBL" id="CM055105">
    <property type="protein sequence ID" value="KAJ7531975.1"/>
    <property type="molecule type" value="Genomic_DNA"/>
</dbReference>
<evidence type="ECO:0000313" key="2">
    <source>
        <dbReference type="Proteomes" id="UP001162992"/>
    </source>
</evidence>
<sequence length="419" mass="46256">MEALGAATSFCCMKSQFSGRKWGEAPCFTSQPLAGRVRTSSFYQRKGGPILTKPFAFWRAFGINKHKIDKRLFGQRVQWHIGCARRVGPLSQSKALIKAIKEEASLNSTPAKTQVQDTLVAWGSAFYRFSRPHTIIGTAIGVISVSLLAIQSPSDISSNFLIGLLQALIPALFMNVYIVGLNQIYDIDIDKVTKPYLPLASGEYSIVTGVVIVAFCAVMSLGIGALVNSAPLLWALTVSFALGTAYSVKHPVLRWKRSAVAAASCILCVRAVVVQLAFYLHMQVFVLKRKVFMTKSLLFATGFMCFFSVVIALFKDIPDVEGDKIYGIYSFAVRLGQRRVFWLCIWMLLSAYAAAILIGATSPVLWSKVAMVAGHAILATFLWSGAHNLDLSSKSAISAFYMFIWKLFYAEYLLIPFMR</sequence>
<organism evidence="1 2">
    <name type="scientific">Diphasiastrum complanatum</name>
    <name type="common">Issler's clubmoss</name>
    <name type="synonym">Lycopodium complanatum</name>
    <dbReference type="NCBI Taxonomy" id="34168"/>
    <lineage>
        <taxon>Eukaryota</taxon>
        <taxon>Viridiplantae</taxon>
        <taxon>Streptophyta</taxon>
        <taxon>Embryophyta</taxon>
        <taxon>Tracheophyta</taxon>
        <taxon>Lycopodiopsida</taxon>
        <taxon>Lycopodiales</taxon>
        <taxon>Lycopodiaceae</taxon>
        <taxon>Lycopodioideae</taxon>
        <taxon>Diphasiastrum</taxon>
    </lineage>
</organism>
<comment type="caution">
    <text evidence="1">The sequence shown here is derived from an EMBL/GenBank/DDBJ whole genome shotgun (WGS) entry which is preliminary data.</text>
</comment>